<keyword evidence="2" id="KW-0217">Developmental protein</keyword>
<dbReference type="AlphaFoldDB" id="A0A1Y1XDL4"/>
<evidence type="ECO:0000256" key="2">
    <source>
        <dbReference type="ARBA" id="ARBA00022473"/>
    </source>
</evidence>
<comment type="similarity">
    <text evidence="4">Belongs to the DONSON family.</text>
</comment>
<comment type="caution">
    <text evidence="6">The sequence shown here is derived from an EMBL/GenBank/DDBJ whole genome shotgun (WGS) entry which is preliminary data.</text>
</comment>
<keyword evidence="3" id="KW-0539">Nucleus</keyword>
<dbReference type="PANTHER" id="PTHR12972">
    <property type="entry name" value="DOWNSTREAM NEIGHBOR OF SON"/>
    <property type="match status" value="1"/>
</dbReference>
<evidence type="ECO:0000313" key="6">
    <source>
        <dbReference type="EMBL" id="ORX83813.1"/>
    </source>
</evidence>
<dbReference type="GO" id="GO:0005634">
    <property type="term" value="C:nucleus"/>
    <property type="evidence" value="ECO:0007669"/>
    <property type="project" value="UniProtKB-SubCell"/>
</dbReference>
<dbReference type="GO" id="GO:0033260">
    <property type="term" value="P:nuclear DNA replication"/>
    <property type="evidence" value="ECO:0007669"/>
    <property type="project" value="TreeGrafter"/>
</dbReference>
<protein>
    <submittedName>
        <fullName evidence="6">Uncharacterized protein</fullName>
    </submittedName>
</protein>
<dbReference type="STRING" id="1754192.A0A1Y1XDL4"/>
<dbReference type="InterPro" id="IPR024861">
    <property type="entry name" value="Donson"/>
</dbReference>
<reference evidence="6 7" key="1">
    <citation type="submission" date="2016-08" db="EMBL/GenBank/DDBJ databases">
        <title>A Parts List for Fungal Cellulosomes Revealed by Comparative Genomics.</title>
        <authorList>
            <consortium name="DOE Joint Genome Institute"/>
            <person name="Haitjema C.H."/>
            <person name="Gilmore S.P."/>
            <person name="Henske J.K."/>
            <person name="Solomon K.V."/>
            <person name="De Groot R."/>
            <person name="Kuo A."/>
            <person name="Mondo S.J."/>
            <person name="Salamov A.A."/>
            <person name="Labutti K."/>
            <person name="Zhao Z."/>
            <person name="Chiniquy J."/>
            <person name="Barry K."/>
            <person name="Brewer H.M."/>
            <person name="Purvine S.O."/>
            <person name="Wright A.T."/>
            <person name="Boxma B."/>
            <person name="Van Alen T."/>
            <person name="Hackstein J.H."/>
            <person name="Baker S.E."/>
            <person name="Grigoriev I.V."/>
            <person name="O'Malley M.A."/>
        </authorList>
    </citation>
    <scope>NUCLEOTIDE SEQUENCE [LARGE SCALE GENOMIC DNA]</scope>
    <source>
        <strain evidence="6 7">S4</strain>
    </source>
</reference>
<evidence type="ECO:0000256" key="4">
    <source>
        <dbReference type="ARBA" id="ARBA00025806"/>
    </source>
</evidence>
<dbReference type="OrthoDB" id="534063at2759"/>
<proteinExistence type="inferred from homology"/>
<gene>
    <name evidence="6" type="ORF">BCR32DRAFT_291793</name>
</gene>
<evidence type="ECO:0000256" key="5">
    <source>
        <dbReference type="SAM" id="MobiDB-lite"/>
    </source>
</evidence>
<feature type="compositionally biased region" description="Polar residues" evidence="5">
    <location>
        <begin position="354"/>
        <end position="363"/>
    </location>
</feature>
<dbReference type="Proteomes" id="UP000193944">
    <property type="component" value="Unassembled WGS sequence"/>
</dbReference>
<evidence type="ECO:0000256" key="1">
    <source>
        <dbReference type="ARBA" id="ARBA00004123"/>
    </source>
</evidence>
<comment type="subcellular location">
    <subcellularLocation>
        <location evidence="1">Nucleus</location>
    </subcellularLocation>
</comment>
<evidence type="ECO:0000256" key="3">
    <source>
        <dbReference type="ARBA" id="ARBA00023242"/>
    </source>
</evidence>
<feature type="compositionally biased region" description="Low complexity" evidence="5">
    <location>
        <begin position="364"/>
        <end position="380"/>
    </location>
</feature>
<organism evidence="6 7">
    <name type="scientific">Anaeromyces robustus</name>
    <dbReference type="NCBI Taxonomy" id="1754192"/>
    <lineage>
        <taxon>Eukaryota</taxon>
        <taxon>Fungi</taxon>
        <taxon>Fungi incertae sedis</taxon>
        <taxon>Chytridiomycota</taxon>
        <taxon>Chytridiomycota incertae sedis</taxon>
        <taxon>Neocallimastigomycetes</taxon>
        <taxon>Neocallimastigales</taxon>
        <taxon>Neocallimastigaceae</taxon>
        <taxon>Anaeromyces</taxon>
    </lineage>
</organism>
<name>A0A1Y1XDL4_9FUNG</name>
<reference evidence="6 7" key="2">
    <citation type="submission" date="2016-08" db="EMBL/GenBank/DDBJ databases">
        <title>Pervasive Adenine N6-methylation of Active Genes in Fungi.</title>
        <authorList>
            <consortium name="DOE Joint Genome Institute"/>
            <person name="Mondo S.J."/>
            <person name="Dannebaum R.O."/>
            <person name="Kuo R.C."/>
            <person name="Labutti K."/>
            <person name="Haridas S."/>
            <person name="Kuo A."/>
            <person name="Salamov A."/>
            <person name="Ahrendt S.R."/>
            <person name="Lipzen A."/>
            <person name="Sullivan W."/>
            <person name="Andreopoulos W.B."/>
            <person name="Clum A."/>
            <person name="Lindquist E."/>
            <person name="Daum C."/>
            <person name="Ramamoorthy G.K."/>
            <person name="Gryganskyi A."/>
            <person name="Culley D."/>
            <person name="Magnuson J.K."/>
            <person name="James T.Y."/>
            <person name="O'Malley M.A."/>
            <person name="Stajich J.E."/>
            <person name="Spatafora J.W."/>
            <person name="Visel A."/>
            <person name="Grigoriev I.V."/>
        </authorList>
    </citation>
    <scope>NUCLEOTIDE SEQUENCE [LARGE SCALE GENOMIC DNA]</scope>
    <source>
        <strain evidence="6 7">S4</strain>
    </source>
</reference>
<keyword evidence="7" id="KW-1185">Reference proteome</keyword>
<accession>A0A1Y1XDL4</accession>
<sequence length="779" mass="91370">MKRSLKELKERQKKKRQGYLENSNNRLTSYGFSSSKLNYNNKVNNIIKDNAEPKSNDNINSFKPSIVSLKRSQSLNSVPSKKIKAEEENTINTLICSHLKKKIYPQFTSLNPLKHTKSFNEIPEKKINKNPFQNLTPDNSVIVDPFSLLKNILSVTDENTNEKNEKEEPKYGLNNLSSSIFNIEYLNSEMEKFNKPSEDIEKEKTDANDDVNMKKSKITYDTFVGKGEFNDYDTRYLVESDDEMSLSERESVASETDIRDIEILHDNNEAYDINPSDQISINPEMNLNDNNLKKENNMNIEDKPSFILLDTLKQNDEVNMDPDSINNDYMLNGIKKKGINTEKESKKILDGNTFRDQLNLKSDNSNNNNNNNNNNHNNNNLKQKPYLPYDYTIKKKISFYSNSSFDWCGEQTTQDESICLQSFVKDNKLNDIYKRIQQLLYYYIYPSDQFSISSIKVLQKVLWKGKNKDLNDLINNPTISEDTREEIKYFRKIEDDWKQSFRSLYFNLKNRLTDCFYYINYNFAVIFLSSNMITNSNYYQAVLTNSTPYIKSLLENEGIDFIEVPFNPSSTIKIKQEINISSFHEKNGNILLFNDIISIHGLFNFLLNWKINQNLKDIFIPFLISTKPFLNSCIKSNQLFKNSIIKRSIYNIKQRKNITDEIYHFSIEGYILPSIYNELIHLLIEKYNNDKKVKKEYNSLTIKKDEGLYINMITDTRTIGMNIFKPNSIKKEEDHIKKENNDIIMKENKESNIKIGENINSDIFLKQILYYDSIFYYND</sequence>
<dbReference type="PANTHER" id="PTHR12972:SF0">
    <property type="entry name" value="PROTEIN DOWNSTREAM NEIGHBOR OF SON"/>
    <property type="match status" value="1"/>
</dbReference>
<feature type="region of interest" description="Disordered" evidence="5">
    <location>
        <begin position="348"/>
        <end position="384"/>
    </location>
</feature>
<dbReference type="EMBL" id="MCFG01000065">
    <property type="protein sequence ID" value="ORX83813.1"/>
    <property type="molecule type" value="Genomic_DNA"/>
</dbReference>
<evidence type="ECO:0000313" key="7">
    <source>
        <dbReference type="Proteomes" id="UP000193944"/>
    </source>
</evidence>